<gene>
    <name evidence="2" type="ORF">OVA965_LOCUS3528</name>
    <name evidence="3" type="ORF">TMI583_LOCUS3527</name>
</gene>
<feature type="compositionally biased region" description="Basic and acidic residues" evidence="1">
    <location>
        <begin position="1"/>
        <end position="19"/>
    </location>
</feature>
<reference evidence="3" key="1">
    <citation type="submission" date="2021-02" db="EMBL/GenBank/DDBJ databases">
        <authorList>
            <person name="Nowell W R."/>
        </authorList>
    </citation>
    <scope>NUCLEOTIDE SEQUENCE</scope>
</reference>
<sequence length="54" mass="6249">QVSRHERPVQDETDTKPYEYGRQSIPLSQQLQLHVADNVDLNVANVQLMMTNKL</sequence>
<organism evidence="3 4">
    <name type="scientific">Didymodactylos carnosus</name>
    <dbReference type="NCBI Taxonomy" id="1234261"/>
    <lineage>
        <taxon>Eukaryota</taxon>
        <taxon>Metazoa</taxon>
        <taxon>Spiralia</taxon>
        <taxon>Gnathifera</taxon>
        <taxon>Rotifera</taxon>
        <taxon>Eurotatoria</taxon>
        <taxon>Bdelloidea</taxon>
        <taxon>Philodinida</taxon>
        <taxon>Philodinidae</taxon>
        <taxon>Didymodactylos</taxon>
    </lineage>
</organism>
<feature type="non-terminal residue" evidence="3">
    <location>
        <position position="1"/>
    </location>
</feature>
<evidence type="ECO:0000256" key="1">
    <source>
        <dbReference type="SAM" id="MobiDB-lite"/>
    </source>
</evidence>
<dbReference type="AlphaFoldDB" id="A0A8S2GUH1"/>
<dbReference type="EMBL" id="CAJOBA010000856">
    <property type="protein sequence ID" value="CAF3560992.1"/>
    <property type="molecule type" value="Genomic_DNA"/>
</dbReference>
<dbReference type="Proteomes" id="UP000682733">
    <property type="component" value="Unassembled WGS sequence"/>
</dbReference>
<evidence type="ECO:0000313" key="4">
    <source>
        <dbReference type="Proteomes" id="UP000682733"/>
    </source>
</evidence>
<accession>A0A8S2GUH1</accession>
<protein>
    <submittedName>
        <fullName evidence="3">Uncharacterized protein</fullName>
    </submittedName>
</protein>
<proteinExistence type="predicted"/>
<name>A0A8S2GUH1_9BILA</name>
<evidence type="ECO:0000313" key="3">
    <source>
        <dbReference type="EMBL" id="CAF3560992.1"/>
    </source>
</evidence>
<feature type="region of interest" description="Disordered" evidence="1">
    <location>
        <begin position="1"/>
        <end position="23"/>
    </location>
</feature>
<evidence type="ECO:0000313" key="2">
    <source>
        <dbReference type="EMBL" id="CAF0779528.1"/>
    </source>
</evidence>
<comment type="caution">
    <text evidence="3">The sequence shown here is derived from an EMBL/GenBank/DDBJ whole genome shotgun (WGS) entry which is preliminary data.</text>
</comment>
<dbReference type="EMBL" id="CAJNOK010000856">
    <property type="protein sequence ID" value="CAF0779528.1"/>
    <property type="molecule type" value="Genomic_DNA"/>
</dbReference>
<dbReference type="Proteomes" id="UP000677228">
    <property type="component" value="Unassembled WGS sequence"/>
</dbReference>